<dbReference type="AlphaFoldDB" id="A0AAV4LCH4"/>
<dbReference type="CDD" id="cd03216">
    <property type="entry name" value="ABC_Carb_Monos_I"/>
    <property type="match status" value="1"/>
</dbReference>
<evidence type="ECO:0000256" key="3">
    <source>
        <dbReference type="ARBA" id="ARBA00022741"/>
    </source>
</evidence>
<dbReference type="GO" id="GO:0016887">
    <property type="term" value="F:ATP hydrolysis activity"/>
    <property type="evidence" value="ECO:0007669"/>
    <property type="project" value="InterPro"/>
</dbReference>
<name>A0AAV4LCH4_9BACL</name>
<dbReference type="InterPro" id="IPR027417">
    <property type="entry name" value="P-loop_NTPase"/>
</dbReference>
<dbReference type="PROSITE" id="PS00211">
    <property type="entry name" value="ABC_TRANSPORTER_1"/>
    <property type="match status" value="1"/>
</dbReference>
<evidence type="ECO:0000256" key="2">
    <source>
        <dbReference type="ARBA" id="ARBA00022737"/>
    </source>
</evidence>
<dbReference type="RefSeq" id="WP_282198715.1">
    <property type="nucleotide sequence ID" value="NZ_BOQE01000001.1"/>
</dbReference>
<protein>
    <submittedName>
        <fullName evidence="6">Sugar ABC transporter ATP-binding protein</fullName>
    </submittedName>
</protein>
<evidence type="ECO:0000256" key="4">
    <source>
        <dbReference type="ARBA" id="ARBA00022840"/>
    </source>
</evidence>
<sequence length="496" mass="55107">MIALRCQNIKKSFGSVVALSNATLSVEKGEIRALLGGNGSGKSTLARILGGAIKPDEGQIELYEKPCALRSPAYSKRQGIVITSQELSLFTNLSVEMNLLMCNIPKRLGLFTDHKELREKALFILKEMQLDHLLGKKVSDLSPNQQYLIEFAKALIQKPKILIVDEITSALYREEVEIVKTMLRYLKNEGASVLFISHRMSEIYSICDSVTVMRNGETIETVGIEEKDQNELLSMMSGREVVDKFPLIHSIENESNISEHPVLSVPELYLTQFKTRIKLDIRPGEFVGIAGLQGHGQSDLVRTLFGMKGTVNLYINGVKKHIASPRHAVNEGLAFISGDREHEGVFAGRSLSENLSAVKKLVMKQKNIDEKQLLHEYGVKFDTPKQPIKTLSGGNQQKVVIGRWIITKPLILLADDPTKGIDVQARLDVHRIMCDLIKEGSSVIFVSSDDEELVQLSRMAPMSRILVMYEGEIVRILSGSEISTENIVSASILRGA</sequence>
<dbReference type="Proteomes" id="UP001057291">
    <property type="component" value="Unassembled WGS sequence"/>
</dbReference>
<dbReference type="SUPFAM" id="SSF52540">
    <property type="entry name" value="P-loop containing nucleoside triphosphate hydrolases"/>
    <property type="match status" value="2"/>
</dbReference>
<reference evidence="6" key="1">
    <citation type="journal article" date="2023" name="Int. J. Syst. Evol. Microbiol.">
        <title>Collibacillus ludicampi gen. nov., sp. nov., a new soil bacterium of the family Alicyclobacillaceae.</title>
        <authorList>
            <person name="Jojima T."/>
            <person name="Ioku Y."/>
            <person name="Fukuta Y."/>
            <person name="Shirasaka N."/>
            <person name="Matsumura Y."/>
            <person name="Mori M."/>
        </authorList>
    </citation>
    <scope>NUCLEOTIDE SEQUENCE</scope>
    <source>
        <strain evidence="6">TP075</strain>
    </source>
</reference>
<evidence type="ECO:0000313" key="6">
    <source>
        <dbReference type="EMBL" id="GIM45520.1"/>
    </source>
</evidence>
<proteinExistence type="predicted"/>
<dbReference type="PROSITE" id="PS50893">
    <property type="entry name" value="ABC_TRANSPORTER_2"/>
    <property type="match status" value="2"/>
</dbReference>
<organism evidence="6 7">
    <name type="scientific">Collibacillus ludicampi</name>
    <dbReference type="NCBI Taxonomy" id="2771369"/>
    <lineage>
        <taxon>Bacteria</taxon>
        <taxon>Bacillati</taxon>
        <taxon>Bacillota</taxon>
        <taxon>Bacilli</taxon>
        <taxon>Bacillales</taxon>
        <taxon>Alicyclobacillaceae</taxon>
        <taxon>Collibacillus</taxon>
    </lineage>
</organism>
<keyword evidence="4 6" id="KW-0067">ATP-binding</keyword>
<evidence type="ECO:0000313" key="7">
    <source>
        <dbReference type="Proteomes" id="UP001057291"/>
    </source>
</evidence>
<evidence type="ECO:0000256" key="1">
    <source>
        <dbReference type="ARBA" id="ARBA00022448"/>
    </source>
</evidence>
<dbReference type="InterPro" id="IPR003439">
    <property type="entry name" value="ABC_transporter-like_ATP-bd"/>
</dbReference>
<evidence type="ECO:0000259" key="5">
    <source>
        <dbReference type="PROSITE" id="PS50893"/>
    </source>
</evidence>
<keyword evidence="3" id="KW-0547">Nucleotide-binding</keyword>
<dbReference type="PANTHER" id="PTHR43790">
    <property type="entry name" value="CARBOHYDRATE TRANSPORT ATP-BINDING PROTEIN MG119-RELATED"/>
    <property type="match status" value="1"/>
</dbReference>
<feature type="domain" description="ABC transporter" evidence="5">
    <location>
        <begin position="4"/>
        <end position="240"/>
    </location>
</feature>
<feature type="domain" description="ABC transporter" evidence="5">
    <location>
        <begin position="257"/>
        <end position="495"/>
    </location>
</feature>
<accession>A0AAV4LCH4</accession>
<dbReference type="InterPro" id="IPR050107">
    <property type="entry name" value="ABC_carbohydrate_import_ATPase"/>
</dbReference>
<dbReference type="InterPro" id="IPR017871">
    <property type="entry name" value="ABC_transporter-like_CS"/>
</dbReference>
<gene>
    <name evidence="6" type="primary">rbsA1</name>
    <name evidence="6" type="ORF">DNHGIG_10690</name>
</gene>
<dbReference type="GO" id="GO:0005524">
    <property type="term" value="F:ATP binding"/>
    <property type="evidence" value="ECO:0007669"/>
    <property type="project" value="UniProtKB-KW"/>
</dbReference>
<dbReference type="InterPro" id="IPR003593">
    <property type="entry name" value="AAA+_ATPase"/>
</dbReference>
<keyword evidence="1" id="KW-0813">Transport</keyword>
<comment type="caution">
    <text evidence="6">The sequence shown here is derived from an EMBL/GenBank/DDBJ whole genome shotgun (WGS) entry which is preliminary data.</text>
</comment>
<dbReference type="PANTHER" id="PTHR43790:SF9">
    <property type="entry name" value="GALACTOFURANOSE TRANSPORTER ATP-BINDING PROTEIN YTFR"/>
    <property type="match status" value="1"/>
</dbReference>
<keyword evidence="7" id="KW-1185">Reference proteome</keyword>
<dbReference type="CDD" id="cd03215">
    <property type="entry name" value="ABC_Carb_Monos_II"/>
    <property type="match status" value="1"/>
</dbReference>
<dbReference type="Pfam" id="PF00005">
    <property type="entry name" value="ABC_tran"/>
    <property type="match status" value="2"/>
</dbReference>
<dbReference type="EMBL" id="BOQE01000001">
    <property type="protein sequence ID" value="GIM45520.1"/>
    <property type="molecule type" value="Genomic_DNA"/>
</dbReference>
<keyword evidence="2" id="KW-0677">Repeat</keyword>
<dbReference type="Gene3D" id="3.40.50.300">
    <property type="entry name" value="P-loop containing nucleotide triphosphate hydrolases"/>
    <property type="match status" value="2"/>
</dbReference>
<dbReference type="SMART" id="SM00382">
    <property type="entry name" value="AAA"/>
    <property type="match status" value="2"/>
</dbReference>